<proteinExistence type="predicted"/>
<feature type="transmembrane region" description="Helical" evidence="5">
    <location>
        <begin position="94"/>
        <end position="113"/>
    </location>
</feature>
<dbReference type="RefSeq" id="WP_164336658.1">
    <property type="nucleotide sequence ID" value="NZ_JAAGMD010000789.1"/>
</dbReference>
<keyword evidence="3 5" id="KW-1133">Transmembrane helix</keyword>
<comment type="subcellular location">
    <subcellularLocation>
        <location evidence="1">Membrane</location>
        <topology evidence="1">Multi-pass membrane protein</topology>
    </subcellularLocation>
</comment>
<accession>A0A6G3R350</accession>
<comment type="caution">
    <text evidence="6">The sequence shown here is derived from an EMBL/GenBank/DDBJ whole genome shotgun (WGS) entry which is preliminary data.</text>
</comment>
<feature type="transmembrane region" description="Helical" evidence="5">
    <location>
        <begin position="69"/>
        <end position="88"/>
    </location>
</feature>
<sequence length="115" mass="12006">MFLATLVVTILFALVLLLSAYGKLTRDPQQMTTLERVGFPERYVPLLAAAEIAGAAGILTGLAWAPLGVAAAVGLIAYFIGAVVSHLRVRDPRVLPPATLLLTAVATLALRLASA</sequence>
<evidence type="ECO:0000256" key="5">
    <source>
        <dbReference type="SAM" id="Phobius"/>
    </source>
</evidence>
<gene>
    <name evidence="6" type="ORF">G3I53_28365</name>
</gene>
<evidence type="ECO:0000256" key="3">
    <source>
        <dbReference type="ARBA" id="ARBA00022989"/>
    </source>
</evidence>
<keyword evidence="4 5" id="KW-0472">Membrane</keyword>
<protein>
    <submittedName>
        <fullName evidence="6">DoxX family protein</fullName>
    </submittedName>
</protein>
<dbReference type="AlphaFoldDB" id="A0A6G3R350"/>
<keyword evidence="2 5" id="KW-0812">Transmembrane</keyword>
<evidence type="ECO:0000256" key="1">
    <source>
        <dbReference type="ARBA" id="ARBA00004141"/>
    </source>
</evidence>
<reference evidence="6" key="1">
    <citation type="submission" date="2020-01" db="EMBL/GenBank/DDBJ databases">
        <title>Insect and environment-associated Actinomycetes.</title>
        <authorList>
            <person name="Currrie C."/>
            <person name="Chevrette M."/>
            <person name="Carlson C."/>
            <person name="Stubbendieck R."/>
            <person name="Wendt-Pienkowski E."/>
        </authorList>
    </citation>
    <scope>NUCLEOTIDE SEQUENCE</scope>
    <source>
        <strain evidence="6">SID14436</strain>
    </source>
</reference>
<evidence type="ECO:0000256" key="4">
    <source>
        <dbReference type="ARBA" id="ARBA00023136"/>
    </source>
</evidence>
<dbReference type="GO" id="GO:0016020">
    <property type="term" value="C:membrane"/>
    <property type="evidence" value="ECO:0007669"/>
    <property type="project" value="UniProtKB-SubCell"/>
</dbReference>
<evidence type="ECO:0000256" key="2">
    <source>
        <dbReference type="ARBA" id="ARBA00022692"/>
    </source>
</evidence>
<dbReference type="InterPro" id="IPR032808">
    <property type="entry name" value="DoxX"/>
</dbReference>
<dbReference type="EMBL" id="JAAGMD010000789">
    <property type="protein sequence ID" value="NEA89850.1"/>
    <property type="molecule type" value="Genomic_DNA"/>
</dbReference>
<feature type="transmembrane region" description="Helical" evidence="5">
    <location>
        <begin position="46"/>
        <end position="64"/>
    </location>
</feature>
<organism evidence="6">
    <name type="scientific">Streptomyces sp. SID14436</name>
    <dbReference type="NCBI Taxonomy" id="2706070"/>
    <lineage>
        <taxon>Bacteria</taxon>
        <taxon>Bacillati</taxon>
        <taxon>Actinomycetota</taxon>
        <taxon>Actinomycetes</taxon>
        <taxon>Kitasatosporales</taxon>
        <taxon>Streptomycetaceae</taxon>
        <taxon>Streptomyces</taxon>
    </lineage>
</organism>
<evidence type="ECO:0000313" key="6">
    <source>
        <dbReference type="EMBL" id="NEA89850.1"/>
    </source>
</evidence>
<dbReference type="Pfam" id="PF13564">
    <property type="entry name" value="DoxX_2"/>
    <property type="match status" value="1"/>
</dbReference>
<name>A0A6G3R350_9ACTN</name>